<proteinExistence type="predicted"/>
<sequence>METIALQEIPSYLSNYVDERKEINMDINPELIKAGTYVGKTSAQAIFDKVKFIRESKDKEEAVNKLGEIINELIADKNELIQTIRVYEEQLIAQKISDEDIEFITESIVPLLEELLSKSSDTDAEKAKEAIELFKPLLSKDTFNILQLLGFNFKEAIGQPLTQIVMELITSMSPTSEGRQLEREILAEQRTIEYWKVVQNEEAFQRHLRLAGEG</sequence>
<evidence type="ECO:0000313" key="1">
    <source>
        <dbReference type="EMBL" id="SEB15813.1"/>
    </source>
</evidence>
<dbReference type="OrthoDB" id="2606754at2"/>
<accession>A0A1H4H1Y3</accession>
<protein>
    <submittedName>
        <fullName evidence="1">Uncharacterized protein</fullName>
    </submittedName>
</protein>
<organism evidence="1 2">
    <name type="scientific">Thalassobacillus cyri</name>
    <dbReference type="NCBI Taxonomy" id="571932"/>
    <lineage>
        <taxon>Bacteria</taxon>
        <taxon>Bacillati</taxon>
        <taxon>Bacillota</taxon>
        <taxon>Bacilli</taxon>
        <taxon>Bacillales</taxon>
        <taxon>Bacillaceae</taxon>
        <taxon>Thalassobacillus</taxon>
    </lineage>
</organism>
<evidence type="ECO:0000313" key="2">
    <source>
        <dbReference type="Proteomes" id="UP000198584"/>
    </source>
</evidence>
<dbReference type="RefSeq" id="WP_143030748.1">
    <property type="nucleotide sequence ID" value="NZ_FNQR01000021.1"/>
</dbReference>
<dbReference type="Proteomes" id="UP000198584">
    <property type="component" value="Unassembled WGS sequence"/>
</dbReference>
<name>A0A1H4H1Y3_9BACI</name>
<gene>
    <name evidence="1" type="ORF">SAMN05421743_12148</name>
</gene>
<reference evidence="1 2" key="1">
    <citation type="submission" date="2016-10" db="EMBL/GenBank/DDBJ databases">
        <authorList>
            <person name="de Groot N.N."/>
        </authorList>
    </citation>
    <scope>NUCLEOTIDE SEQUENCE [LARGE SCALE GENOMIC DNA]</scope>
    <source>
        <strain evidence="1 2">CCM7597</strain>
    </source>
</reference>
<keyword evidence="2" id="KW-1185">Reference proteome</keyword>
<dbReference type="AlphaFoldDB" id="A0A1H4H1Y3"/>
<dbReference type="STRING" id="571932.SAMN05421743_12148"/>
<dbReference type="EMBL" id="FNQR01000021">
    <property type="protein sequence ID" value="SEB15813.1"/>
    <property type="molecule type" value="Genomic_DNA"/>
</dbReference>